<dbReference type="InterPro" id="IPR039672">
    <property type="entry name" value="MFS_2"/>
</dbReference>
<feature type="transmembrane region" description="Helical" evidence="2">
    <location>
        <begin position="323"/>
        <end position="341"/>
    </location>
</feature>
<keyword evidence="2" id="KW-1133">Transmembrane helix</keyword>
<feature type="transmembrane region" description="Helical" evidence="2">
    <location>
        <begin position="185"/>
        <end position="207"/>
    </location>
</feature>
<organism evidence="3 4">
    <name type="scientific">Gallibacterium trehalosifermentans</name>
    <dbReference type="NCBI Taxonomy" id="516935"/>
    <lineage>
        <taxon>Bacteria</taxon>
        <taxon>Pseudomonadati</taxon>
        <taxon>Pseudomonadota</taxon>
        <taxon>Gammaproteobacteria</taxon>
        <taxon>Pasteurellales</taxon>
        <taxon>Pasteurellaceae</taxon>
        <taxon>Gallibacterium</taxon>
    </lineage>
</organism>
<proteinExistence type="inferred from homology"/>
<protein>
    <submittedName>
        <fullName evidence="3">MFS transporter</fullName>
    </submittedName>
</protein>
<dbReference type="InterPro" id="IPR036259">
    <property type="entry name" value="MFS_trans_sf"/>
</dbReference>
<feature type="transmembrane region" description="Helical" evidence="2">
    <location>
        <begin position="113"/>
        <end position="133"/>
    </location>
</feature>
<name>A0ABV6H2B2_9PAST</name>
<accession>A0ABV6H2B2</accession>
<gene>
    <name evidence="3" type="ORF">ACFFHK_07265</name>
</gene>
<keyword evidence="4" id="KW-1185">Reference proteome</keyword>
<feature type="transmembrane region" description="Helical" evidence="2">
    <location>
        <begin position="153"/>
        <end position="173"/>
    </location>
</feature>
<dbReference type="Gene3D" id="1.20.1250.20">
    <property type="entry name" value="MFS general substrate transporter like domains"/>
    <property type="match status" value="1"/>
</dbReference>
<feature type="transmembrane region" description="Helical" evidence="2">
    <location>
        <begin position="32"/>
        <end position="56"/>
    </location>
</feature>
<feature type="transmembrane region" description="Helical" evidence="2">
    <location>
        <begin position="299"/>
        <end position="317"/>
    </location>
</feature>
<keyword evidence="2" id="KW-0472">Membrane</keyword>
<dbReference type="CDD" id="cd17332">
    <property type="entry name" value="MFS_MelB_like"/>
    <property type="match status" value="1"/>
</dbReference>
<comment type="similarity">
    <text evidence="1">Belongs to the sodium:galactoside symporter (TC 2.A.2) family.</text>
</comment>
<feature type="transmembrane region" description="Helical" evidence="2">
    <location>
        <begin position="407"/>
        <end position="428"/>
    </location>
</feature>
<feature type="transmembrane region" description="Helical" evidence="2">
    <location>
        <begin position="362"/>
        <end position="387"/>
    </location>
</feature>
<evidence type="ECO:0000313" key="4">
    <source>
        <dbReference type="Proteomes" id="UP001589767"/>
    </source>
</evidence>
<comment type="caution">
    <text evidence="3">The sequence shown here is derived from an EMBL/GenBank/DDBJ whole genome shotgun (WGS) entry which is preliminary data.</text>
</comment>
<dbReference type="SUPFAM" id="SSF103473">
    <property type="entry name" value="MFS general substrate transporter"/>
    <property type="match status" value="1"/>
</dbReference>
<feature type="transmembrane region" description="Helical" evidence="2">
    <location>
        <begin position="84"/>
        <end position="101"/>
    </location>
</feature>
<evidence type="ECO:0000256" key="2">
    <source>
        <dbReference type="SAM" id="Phobius"/>
    </source>
</evidence>
<dbReference type="PANTHER" id="PTHR11328:SF24">
    <property type="entry name" value="MAJOR FACILITATOR SUPERFAMILY (MFS) PROFILE DOMAIN-CONTAINING PROTEIN"/>
    <property type="match status" value="1"/>
</dbReference>
<dbReference type="Pfam" id="PF13347">
    <property type="entry name" value="MFS_2"/>
    <property type="match status" value="1"/>
</dbReference>
<dbReference type="NCBIfam" id="TIGR00792">
    <property type="entry name" value="gph"/>
    <property type="match status" value="1"/>
</dbReference>
<evidence type="ECO:0000313" key="3">
    <source>
        <dbReference type="EMBL" id="MFC0309504.1"/>
    </source>
</evidence>
<dbReference type="PANTHER" id="PTHR11328">
    <property type="entry name" value="MAJOR FACILITATOR SUPERFAMILY DOMAIN-CONTAINING PROTEIN"/>
    <property type="match status" value="1"/>
</dbReference>
<feature type="transmembrane region" description="Helical" evidence="2">
    <location>
        <begin position="228"/>
        <end position="250"/>
    </location>
</feature>
<dbReference type="Proteomes" id="UP001589767">
    <property type="component" value="Unassembled WGS sequence"/>
</dbReference>
<dbReference type="InterPro" id="IPR001927">
    <property type="entry name" value="Na/Gal_symport"/>
</dbReference>
<evidence type="ECO:0000256" key="1">
    <source>
        <dbReference type="ARBA" id="ARBA00009617"/>
    </source>
</evidence>
<dbReference type="RefSeq" id="WP_382371027.1">
    <property type="nucleotide sequence ID" value="NZ_JBHLWB010000008.1"/>
</dbReference>
<dbReference type="EMBL" id="JBHLWB010000008">
    <property type="protein sequence ID" value="MFC0309504.1"/>
    <property type="molecule type" value="Genomic_DNA"/>
</dbReference>
<feature type="transmembrane region" description="Helical" evidence="2">
    <location>
        <begin position="270"/>
        <end position="287"/>
    </location>
</feature>
<reference evidence="3 4" key="1">
    <citation type="submission" date="2024-09" db="EMBL/GenBank/DDBJ databases">
        <authorList>
            <person name="Sun Q."/>
            <person name="Mori K."/>
        </authorList>
    </citation>
    <scope>NUCLEOTIDE SEQUENCE [LARGE SCALE GENOMIC DNA]</scope>
    <source>
        <strain evidence="3 4">CCM 7539</strain>
    </source>
</reference>
<keyword evidence="2" id="KW-0812">Transmembrane</keyword>
<sequence length="436" mass="48445">MYKNENVVISTKEKVAFGFGDFASNLSWQTTMLFLAFYFTDIYGISAAAVGTIFLVSRFFDAFTDPIIGYLADKTKTRWGRYRPYILFMAVPFGILSYIPYSAPEFANEYKETFALISYLLLVLGFTMINIPYSSLGNVITRNNESRISMQSYRFAMTAAAGLIVSIGVSPLAELIGGMDKVAGYRGAMIVMGGIAAIFFLLCFLGVRERINIDSHIKLNFRSAFRSIFRNKALLLLTLTMLLSNMMGAVKFGGTLYFVKYLLNAENMSAVYLGAMMFGGVCGGLFAQKASHYFNKLHLYAFSTLMQAVACVSIFVVNSQLFIFSQFAFGFFFWLMLIPQFSLISDYVDDYAEKENVRYDGFAIASCIFVMKTGGALGGAIMGWILGIAGYTGTAENSQSALNAIQYLYGLYPTVLLCLLTLVILFLLPKPMILNK</sequence>